<feature type="compositionally biased region" description="Basic and acidic residues" evidence="1">
    <location>
        <begin position="173"/>
        <end position="189"/>
    </location>
</feature>
<name>A0ABP4W101_9ACTN</name>
<evidence type="ECO:0000313" key="3">
    <source>
        <dbReference type="Proteomes" id="UP001500655"/>
    </source>
</evidence>
<reference evidence="3" key="1">
    <citation type="journal article" date="2019" name="Int. J. Syst. Evol. Microbiol.">
        <title>The Global Catalogue of Microorganisms (GCM) 10K type strain sequencing project: providing services to taxonomists for standard genome sequencing and annotation.</title>
        <authorList>
            <consortium name="The Broad Institute Genomics Platform"/>
            <consortium name="The Broad Institute Genome Sequencing Center for Infectious Disease"/>
            <person name="Wu L."/>
            <person name="Ma J."/>
        </authorList>
    </citation>
    <scope>NUCLEOTIDE SEQUENCE [LARGE SCALE GENOMIC DNA]</scope>
    <source>
        <strain evidence="3">JCM 13249</strain>
    </source>
</reference>
<dbReference type="Proteomes" id="UP001500655">
    <property type="component" value="Unassembled WGS sequence"/>
</dbReference>
<keyword evidence="3" id="KW-1185">Reference proteome</keyword>
<feature type="region of interest" description="Disordered" evidence="1">
    <location>
        <begin position="113"/>
        <end position="189"/>
    </location>
</feature>
<evidence type="ECO:0000313" key="2">
    <source>
        <dbReference type="EMBL" id="GAA1741483.1"/>
    </source>
</evidence>
<dbReference type="EMBL" id="BAAALS010000004">
    <property type="protein sequence ID" value="GAA1741483.1"/>
    <property type="molecule type" value="Genomic_DNA"/>
</dbReference>
<comment type="caution">
    <text evidence="2">The sequence shown here is derived from an EMBL/GenBank/DDBJ whole genome shotgun (WGS) entry which is preliminary data.</text>
</comment>
<organism evidence="2 3">
    <name type="scientific">Luedemannella helvata</name>
    <dbReference type="NCBI Taxonomy" id="349315"/>
    <lineage>
        <taxon>Bacteria</taxon>
        <taxon>Bacillati</taxon>
        <taxon>Actinomycetota</taxon>
        <taxon>Actinomycetes</taxon>
        <taxon>Micromonosporales</taxon>
        <taxon>Micromonosporaceae</taxon>
        <taxon>Luedemannella</taxon>
    </lineage>
</organism>
<proteinExistence type="predicted"/>
<evidence type="ECO:0000256" key="1">
    <source>
        <dbReference type="SAM" id="MobiDB-lite"/>
    </source>
</evidence>
<sequence length="189" mass="19873">MADAWLHKTVDVDINGVLDFANRVITVQEDFAKSLGEGVTPMMKVKPAFGGGVVKEGAYFRGMHDNQVRAAMAMINDVVRGLAALSKASAGVAVEYLNGDAESQANVDDVYNAFTPSPPKADEQPTTTTAAGSDVPYDEDPPDIPAYVPTPHAPGSGEIIAPGAAGQYVIGADDEKMNEDVADVPRPDR</sequence>
<gene>
    <name evidence="2" type="ORF">GCM10009681_10290</name>
</gene>
<dbReference type="RefSeq" id="WP_344077378.1">
    <property type="nucleotide sequence ID" value="NZ_BAAALS010000004.1"/>
</dbReference>
<accession>A0ABP4W101</accession>
<protein>
    <submittedName>
        <fullName evidence="2">Uncharacterized protein</fullName>
    </submittedName>
</protein>